<dbReference type="NCBIfam" id="TIGR01402">
    <property type="entry name" value="fliQ"/>
    <property type="match status" value="1"/>
</dbReference>
<dbReference type="PANTHER" id="PTHR34040">
    <property type="entry name" value="FLAGELLAR BIOSYNTHETIC PROTEIN FLIQ"/>
    <property type="match status" value="1"/>
</dbReference>
<comment type="function">
    <text evidence="9">Role in flagellar biosynthesis.</text>
</comment>
<evidence type="ECO:0000256" key="6">
    <source>
        <dbReference type="ARBA" id="ARBA00022989"/>
    </source>
</evidence>
<dbReference type="EMBL" id="JBHSUB010000006">
    <property type="protein sequence ID" value="MFC6377379.1"/>
    <property type="molecule type" value="Genomic_DNA"/>
</dbReference>
<evidence type="ECO:0000256" key="5">
    <source>
        <dbReference type="ARBA" id="ARBA00022692"/>
    </source>
</evidence>
<protein>
    <recommendedName>
        <fullName evidence="3 9">Flagellar biosynthetic protein FliQ</fullName>
    </recommendedName>
</protein>
<dbReference type="Proteomes" id="UP001596230">
    <property type="component" value="Unassembled WGS sequence"/>
</dbReference>
<dbReference type="InterPro" id="IPR002191">
    <property type="entry name" value="Bac_export_3"/>
</dbReference>
<dbReference type="InterPro" id="IPR006305">
    <property type="entry name" value="FliQ"/>
</dbReference>
<dbReference type="PANTHER" id="PTHR34040:SF2">
    <property type="entry name" value="FLAGELLAR BIOSYNTHETIC PROTEIN FLIQ"/>
    <property type="match status" value="1"/>
</dbReference>
<keyword evidence="5 9" id="KW-0812">Transmembrane</keyword>
<evidence type="ECO:0000256" key="7">
    <source>
        <dbReference type="ARBA" id="ARBA00023136"/>
    </source>
</evidence>
<keyword evidence="7 9" id="KW-0472">Membrane</keyword>
<dbReference type="PRINTS" id="PR00952">
    <property type="entry name" value="TYPE3IMQPROT"/>
</dbReference>
<dbReference type="RefSeq" id="WP_212712764.1">
    <property type="nucleotide sequence ID" value="NZ_BAAAFX010000018.1"/>
</dbReference>
<name>A0ABW1VX50_9GAMM</name>
<keyword evidence="11" id="KW-1185">Reference proteome</keyword>
<dbReference type="Pfam" id="PF01313">
    <property type="entry name" value="Bac_export_3"/>
    <property type="match status" value="1"/>
</dbReference>
<evidence type="ECO:0000256" key="2">
    <source>
        <dbReference type="ARBA" id="ARBA00006156"/>
    </source>
</evidence>
<proteinExistence type="inferred from homology"/>
<accession>A0ABW1VX50</accession>
<evidence type="ECO:0000313" key="10">
    <source>
        <dbReference type="EMBL" id="MFC6377379.1"/>
    </source>
</evidence>
<evidence type="ECO:0000313" key="11">
    <source>
        <dbReference type="Proteomes" id="UP001596230"/>
    </source>
</evidence>
<keyword evidence="10" id="KW-0969">Cilium</keyword>
<dbReference type="PIRSF" id="PIRSF004669">
    <property type="entry name" value="FliQ"/>
    <property type="match status" value="1"/>
</dbReference>
<sequence length="92" mass="9455">MSPEAVMSLGQGAMKVALSLATPPLLAALISGLVISLLQAATQINEQTLSFIPKIIAVTLTLLVAGPWMLNLLLGYIQVMFSSIAFVGSGAG</sequence>
<evidence type="ECO:0000256" key="9">
    <source>
        <dbReference type="RuleBase" id="RU364090"/>
    </source>
</evidence>
<evidence type="ECO:0000256" key="1">
    <source>
        <dbReference type="ARBA" id="ARBA00004651"/>
    </source>
</evidence>
<comment type="caution">
    <text evidence="10">The sequence shown here is derived from an EMBL/GenBank/DDBJ whole genome shotgun (WGS) entry which is preliminary data.</text>
</comment>
<feature type="transmembrane region" description="Helical" evidence="9">
    <location>
        <begin position="56"/>
        <end position="77"/>
    </location>
</feature>
<evidence type="ECO:0000256" key="3">
    <source>
        <dbReference type="ARBA" id="ARBA00021718"/>
    </source>
</evidence>
<keyword evidence="10" id="KW-0282">Flagellum</keyword>
<evidence type="ECO:0000256" key="8">
    <source>
        <dbReference type="ARBA" id="ARBA00023143"/>
    </source>
</evidence>
<evidence type="ECO:0000256" key="4">
    <source>
        <dbReference type="ARBA" id="ARBA00022475"/>
    </source>
</evidence>
<keyword evidence="4 9" id="KW-1003">Cell membrane</keyword>
<gene>
    <name evidence="9 10" type="primary">fliQ</name>
    <name evidence="10" type="ORF">ACFP9W_04635</name>
</gene>
<reference evidence="11" key="1">
    <citation type="journal article" date="2019" name="Int. J. Syst. Evol. Microbiol.">
        <title>The Global Catalogue of Microorganisms (GCM) 10K type strain sequencing project: providing services to taxonomists for standard genome sequencing and annotation.</title>
        <authorList>
            <consortium name="The Broad Institute Genomics Platform"/>
            <consortium name="The Broad Institute Genome Sequencing Center for Infectious Disease"/>
            <person name="Wu L."/>
            <person name="Ma J."/>
        </authorList>
    </citation>
    <scope>NUCLEOTIDE SEQUENCE [LARGE SCALE GENOMIC DNA]</scope>
    <source>
        <strain evidence="11">CGMCC 1.18518</strain>
    </source>
</reference>
<keyword evidence="6 9" id="KW-1133">Transmembrane helix</keyword>
<comment type="similarity">
    <text evidence="2 9">Belongs to the FliQ/MopD/SpaQ family.</text>
</comment>
<keyword evidence="8 9" id="KW-0975">Bacterial flagellum</keyword>
<keyword evidence="10" id="KW-0966">Cell projection</keyword>
<organism evidence="10 11">
    <name type="scientific">Tatumella terrea</name>
    <dbReference type="NCBI Taxonomy" id="419007"/>
    <lineage>
        <taxon>Bacteria</taxon>
        <taxon>Pseudomonadati</taxon>
        <taxon>Pseudomonadota</taxon>
        <taxon>Gammaproteobacteria</taxon>
        <taxon>Enterobacterales</taxon>
        <taxon>Erwiniaceae</taxon>
        <taxon>Tatumella</taxon>
    </lineage>
</organism>
<comment type="subcellular location">
    <subcellularLocation>
        <location evidence="1 9">Cell membrane</location>
        <topology evidence="1">Multi-pass membrane protein</topology>
    </subcellularLocation>
    <subcellularLocation>
        <location evidence="9">Bacterial flagellum basal body</location>
    </subcellularLocation>
</comment>